<dbReference type="InterPro" id="IPR016159">
    <property type="entry name" value="Cullin_repeat-like_dom_sf"/>
</dbReference>
<dbReference type="InterPro" id="IPR016158">
    <property type="entry name" value="Cullin_homology"/>
</dbReference>
<evidence type="ECO:0000256" key="5">
    <source>
        <dbReference type="PROSITE-ProRule" id="PRU00330"/>
    </source>
</evidence>
<dbReference type="FunFam" id="1.20.1310.10:FF:000006">
    <property type="entry name" value="Cullin 3"/>
    <property type="match status" value="1"/>
</dbReference>
<evidence type="ECO:0000256" key="2">
    <source>
        <dbReference type="ARBA" id="ARBA00022499"/>
    </source>
</evidence>
<keyword evidence="9" id="KW-1185">Reference proteome</keyword>
<comment type="similarity">
    <text evidence="1 5 6">Belongs to the cullin family.</text>
</comment>
<gene>
    <name evidence="8" type="ORF">Nepgr_027992</name>
</gene>
<dbReference type="InterPro" id="IPR036390">
    <property type="entry name" value="WH_DNA-bd_sf"/>
</dbReference>
<dbReference type="Gene3D" id="1.10.10.10">
    <property type="entry name" value="Winged helix-like DNA-binding domain superfamily/Winged helix DNA-binding domain"/>
    <property type="match status" value="1"/>
</dbReference>
<dbReference type="FunFam" id="3.30.230.130:FF:000007">
    <property type="entry name" value="Cullin-3A like"/>
    <property type="match status" value="1"/>
</dbReference>
<dbReference type="InterPro" id="IPR045093">
    <property type="entry name" value="Cullin"/>
</dbReference>
<dbReference type="Pfam" id="PF26557">
    <property type="entry name" value="Cullin_AB"/>
    <property type="match status" value="1"/>
</dbReference>
<evidence type="ECO:0000313" key="8">
    <source>
        <dbReference type="EMBL" id="GMH26149.1"/>
    </source>
</evidence>
<name>A0AAD3TBZ4_NEPGR</name>
<protein>
    <recommendedName>
        <fullName evidence="7">Cullin family profile domain-containing protein</fullName>
    </recommendedName>
</protein>
<keyword evidence="4" id="KW-0832">Ubl conjugation</keyword>
<dbReference type="Gene3D" id="3.30.230.130">
    <property type="entry name" value="Cullin, Chain C, Domain 2"/>
    <property type="match status" value="1"/>
</dbReference>
<reference evidence="8" key="1">
    <citation type="submission" date="2023-05" db="EMBL/GenBank/DDBJ databases">
        <title>Nepenthes gracilis genome sequencing.</title>
        <authorList>
            <person name="Fukushima K."/>
        </authorList>
    </citation>
    <scope>NUCLEOTIDE SEQUENCE</scope>
    <source>
        <strain evidence="8">SING2019-196</strain>
    </source>
</reference>
<dbReference type="InterPro" id="IPR036388">
    <property type="entry name" value="WH-like_DNA-bd_sf"/>
</dbReference>
<keyword evidence="3" id="KW-0833">Ubl conjugation pathway</keyword>
<dbReference type="EMBL" id="BSYO01000030">
    <property type="protein sequence ID" value="GMH26149.1"/>
    <property type="molecule type" value="Genomic_DNA"/>
</dbReference>
<dbReference type="SUPFAM" id="SSF74788">
    <property type="entry name" value="Cullin repeat-like"/>
    <property type="match status" value="1"/>
</dbReference>
<evidence type="ECO:0000256" key="4">
    <source>
        <dbReference type="ARBA" id="ARBA00022843"/>
    </source>
</evidence>
<dbReference type="Pfam" id="PF10557">
    <property type="entry name" value="Cullin_Nedd8"/>
    <property type="match status" value="1"/>
</dbReference>
<dbReference type="SUPFAM" id="SSF46785">
    <property type="entry name" value="Winged helix' DNA-binding domain"/>
    <property type="match status" value="1"/>
</dbReference>
<evidence type="ECO:0000256" key="3">
    <source>
        <dbReference type="ARBA" id="ARBA00022786"/>
    </source>
</evidence>
<dbReference type="GO" id="GO:0006511">
    <property type="term" value="P:ubiquitin-dependent protein catabolic process"/>
    <property type="evidence" value="ECO:0007669"/>
    <property type="project" value="InterPro"/>
</dbReference>
<evidence type="ECO:0000259" key="7">
    <source>
        <dbReference type="PROSITE" id="PS50069"/>
    </source>
</evidence>
<dbReference type="FunFam" id="1.10.10.10:FF:000183">
    <property type="entry name" value="Cullin 3"/>
    <property type="match status" value="1"/>
</dbReference>
<comment type="caution">
    <text evidence="8">The sequence shown here is derived from an EMBL/GenBank/DDBJ whole genome shotgun (WGS) entry which is preliminary data.</text>
</comment>
<dbReference type="InterPro" id="IPR059120">
    <property type="entry name" value="Cullin-like_AB"/>
</dbReference>
<dbReference type="InterPro" id="IPR001373">
    <property type="entry name" value="Cullin_N"/>
</dbReference>
<dbReference type="FunFam" id="1.20.1310.10:FF:000002">
    <property type="entry name" value="cullin-3 isoform X1"/>
    <property type="match status" value="1"/>
</dbReference>
<organism evidence="8 9">
    <name type="scientific">Nepenthes gracilis</name>
    <name type="common">Slender pitcher plant</name>
    <dbReference type="NCBI Taxonomy" id="150966"/>
    <lineage>
        <taxon>Eukaryota</taxon>
        <taxon>Viridiplantae</taxon>
        <taxon>Streptophyta</taxon>
        <taxon>Embryophyta</taxon>
        <taxon>Tracheophyta</taxon>
        <taxon>Spermatophyta</taxon>
        <taxon>Magnoliopsida</taxon>
        <taxon>eudicotyledons</taxon>
        <taxon>Gunneridae</taxon>
        <taxon>Pentapetalae</taxon>
        <taxon>Caryophyllales</taxon>
        <taxon>Nepenthaceae</taxon>
        <taxon>Nepenthes</taxon>
    </lineage>
</organism>
<evidence type="ECO:0000256" key="1">
    <source>
        <dbReference type="ARBA" id="ARBA00006019"/>
    </source>
</evidence>
<dbReference type="FunFam" id="1.20.1310.10:FF:000005">
    <property type="entry name" value="Cullin 3"/>
    <property type="match status" value="1"/>
</dbReference>
<accession>A0AAD3TBZ4</accession>
<dbReference type="SUPFAM" id="SSF75632">
    <property type="entry name" value="Cullin homology domain"/>
    <property type="match status" value="1"/>
</dbReference>
<dbReference type="PANTHER" id="PTHR11932">
    <property type="entry name" value="CULLIN"/>
    <property type="match status" value="1"/>
</dbReference>
<sequence length="733" mass="85369">MDSQKKTNFQIEAFKHRVVVDPKYADKTWKILEHAIHEIYNQNAGELSFEELYRNAYNMVLHKFGEKLYSGLVATMTAHLKEISKSVEAAQGGSFLEVLNGKWNDHNKALRTIRDILMYMDRTFIPSTRKIPVHDLGLNLWRDNVIHANNIQTRLLNTLLELILMERTGEVINRGLMRNIVKMLVDLGSSVYQEDFEKPFLEVSADFYRVESQRFIECCDCGDYLKKAERRLNEEVERVSQYLDCSSESKITNVVDEEMIANHMQRLVHMENSGLVSMLLDDRYEDLGRMYSLFRRVVNGLNTVRDVMTSHIRETGKQLVTDPEKVKDPVEFVQRLLDEKDKYDKIISVAFNNDKTFQNALNSSFEYFLNLNTRSPEFISLFVDDKLRKGLKDVTEEDVEIVLDKVMMLFRYLQEKDVFEKYYKQHLAKRLLSGKTISDDAERSLILKLKTECGYQFTSKLEGMFMDMKTSQDTMQGFYASQGAEVGDGPALVVQVLTMGSWPTQPCPPCNLPSELSMLCERFRTYYLGTHTGRRLYWQINMGTADIKATFWKGQKHELNVSSYQMCVLLLFNNADRLTYKEIEQATQIPTTDLKRCLQSLACVKGKNVLRKEPMSKDISEDDAFLFNDKFTSKFYKVKIGTVAAQKESEPEKQETRQRVEEDRKPQIEAAIVRIMKSRRVLEHNSVITEVTKQLQPRFLANPVEIKKRIESLIERDFLERDNTDRKSYRYLA</sequence>
<keyword evidence="2" id="KW-1017">Isopeptide bond</keyword>
<evidence type="ECO:0000313" key="9">
    <source>
        <dbReference type="Proteomes" id="UP001279734"/>
    </source>
</evidence>
<dbReference type="Gene3D" id="1.20.1310.10">
    <property type="entry name" value="Cullin Repeats"/>
    <property type="match status" value="4"/>
</dbReference>
<feature type="domain" description="Cullin family profile" evidence="7">
    <location>
        <begin position="374"/>
        <end position="602"/>
    </location>
</feature>
<dbReference type="GO" id="GO:0031625">
    <property type="term" value="F:ubiquitin protein ligase binding"/>
    <property type="evidence" value="ECO:0007669"/>
    <property type="project" value="InterPro"/>
</dbReference>
<dbReference type="SMART" id="SM00182">
    <property type="entry name" value="CULLIN"/>
    <property type="match status" value="1"/>
</dbReference>
<dbReference type="AlphaFoldDB" id="A0AAD3TBZ4"/>
<proteinExistence type="inferred from homology"/>
<dbReference type="InterPro" id="IPR036317">
    <property type="entry name" value="Cullin_homology_sf"/>
</dbReference>
<dbReference type="InterPro" id="IPR019559">
    <property type="entry name" value="Cullin_neddylation_domain"/>
</dbReference>
<evidence type="ECO:0000256" key="6">
    <source>
        <dbReference type="RuleBase" id="RU003829"/>
    </source>
</evidence>
<dbReference type="Proteomes" id="UP001279734">
    <property type="component" value="Unassembled WGS sequence"/>
</dbReference>
<dbReference type="SMART" id="SM00884">
    <property type="entry name" value="Cullin_Nedd8"/>
    <property type="match status" value="1"/>
</dbReference>
<dbReference type="FunFam" id="1.20.1310.10:FF:000001">
    <property type="entry name" value="Cullin 3"/>
    <property type="match status" value="1"/>
</dbReference>
<dbReference type="Pfam" id="PF00888">
    <property type="entry name" value="Cullin"/>
    <property type="match status" value="1"/>
</dbReference>
<dbReference type="PROSITE" id="PS50069">
    <property type="entry name" value="CULLIN_2"/>
    <property type="match status" value="1"/>
</dbReference>